<sequence>MRAPKPFAGPQVCARLTTGRAAFEAQLVDSGAVVASADTENVETTVSKDQALICHPDIHEPVYGSCKKRLTVSSRRKIWIANDKPLMINEDNSE</sequence>
<proteinExistence type="predicted"/>
<evidence type="ECO:0000313" key="1">
    <source>
        <dbReference type="EMBL" id="GBP92998.1"/>
    </source>
</evidence>
<keyword evidence="2" id="KW-1185">Reference proteome</keyword>
<dbReference type="EMBL" id="BGZK01002331">
    <property type="protein sequence ID" value="GBP92998.1"/>
    <property type="molecule type" value="Genomic_DNA"/>
</dbReference>
<evidence type="ECO:0000313" key="2">
    <source>
        <dbReference type="Proteomes" id="UP000299102"/>
    </source>
</evidence>
<gene>
    <name evidence="1" type="ORF">EVAR_67802_1</name>
</gene>
<dbReference type="Proteomes" id="UP000299102">
    <property type="component" value="Unassembled WGS sequence"/>
</dbReference>
<comment type="caution">
    <text evidence="1">The sequence shown here is derived from an EMBL/GenBank/DDBJ whole genome shotgun (WGS) entry which is preliminary data.</text>
</comment>
<organism evidence="1 2">
    <name type="scientific">Eumeta variegata</name>
    <name type="common">Bagworm moth</name>
    <name type="synonym">Eumeta japonica</name>
    <dbReference type="NCBI Taxonomy" id="151549"/>
    <lineage>
        <taxon>Eukaryota</taxon>
        <taxon>Metazoa</taxon>
        <taxon>Ecdysozoa</taxon>
        <taxon>Arthropoda</taxon>
        <taxon>Hexapoda</taxon>
        <taxon>Insecta</taxon>
        <taxon>Pterygota</taxon>
        <taxon>Neoptera</taxon>
        <taxon>Endopterygota</taxon>
        <taxon>Lepidoptera</taxon>
        <taxon>Glossata</taxon>
        <taxon>Ditrysia</taxon>
        <taxon>Tineoidea</taxon>
        <taxon>Psychidae</taxon>
        <taxon>Oiketicinae</taxon>
        <taxon>Eumeta</taxon>
    </lineage>
</organism>
<dbReference type="AlphaFoldDB" id="A0A4C1ZZ26"/>
<name>A0A4C1ZZ26_EUMVA</name>
<accession>A0A4C1ZZ26</accession>
<reference evidence="1 2" key="1">
    <citation type="journal article" date="2019" name="Commun. Biol.">
        <title>The bagworm genome reveals a unique fibroin gene that provides high tensile strength.</title>
        <authorList>
            <person name="Kono N."/>
            <person name="Nakamura H."/>
            <person name="Ohtoshi R."/>
            <person name="Tomita M."/>
            <person name="Numata K."/>
            <person name="Arakawa K."/>
        </authorList>
    </citation>
    <scope>NUCLEOTIDE SEQUENCE [LARGE SCALE GENOMIC DNA]</scope>
</reference>
<protein>
    <submittedName>
        <fullName evidence="1">Uncharacterized protein</fullName>
    </submittedName>
</protein>